<feature type="compositionally biased region" description="Polar residues" evidence="6">
    <location>
        <begin position="1"/>
        <end position="10"/>
    </location>
</feature>
<feature type="region of interest" description="Disordered" evidence="6">
    <location>
        <begin position="48"/>
        <end position="88"/>
    </location>
</feature>
<gene>
    <name evidence="8" type="ORF">DBRI00130_LOCUS311</name>
    <name evidence="9" type="ORF">DBRI00130_LOCUS312</name>
</gene>
<dbReference type="PANTHER" id="PTHR48068">
    <property type="entry name" value="TAF9 RNA POLYMERASE II, TATA BOX-BINDING PROTEIN (TBP)-ASSOCIATED FACTOR"/>
    <property type="match status" value="1"/>
</dbReference>
<evidence type="ECO:0000313" key="9">
    <source>
        <dbReference type="EMBL" id="CAE4578366.1"/>
    </source>
</evidence>
<comment type="similarity">
    <text evidence="2">Belongs to the TAF9 family.</text>
</comment>
<evidence type="ECO:0008006" key="10">
    <source>
        <dbReference type="Google" id="ProtNLM"/>
    </source>
</evidence>
<evidence type="ECO:0000256" key="4">
    <source>
        <dbReference type="ARBA" id="ARBA00023163"/>
    </source>
</evidence>
<feature type="region of interest" description="Disordered" evidence="6">
    <location>
        <begin position="331"/>
        <end position="363"/>
    </location>
</feature>
<feature type="compositionally biased region" description="Gly residues" evidence="6">
    <location>
        <begin position="74"/>
        <end position="85"/>
    </location>
</feature>
<accession>A0A6V2A3U0</accession>
<feature type="region of interest" description="Disordered" evidence="6">
    <location>
        <begin position="1"/>
        <end position="28"/>
    </location>
</feature>
<dbReference type="GO" id="GO:0016251">
    <property type="term" value="F:RNA polymerase II general transcription initiation factor activity"/>
    <property type="evidence" value="ECO:0007669"/>
    <property type="project" value="TreeGrafter"/>
</dbReference>
<dbReference type="EMBL" id="HBNS01000384">
    <property type="protein sequence ID" value="CAE4578363.1"/>
    <property type="molecule type" value="Transcribed_RNA"/>
</dbReference>
<dbReference type="EMBL" id="HBNS01000385">
    <property type="protein sequence ID" value="CAE4578366.1"/>
    <property type="molecule type" value="Transcribed_RNA"/>
</dbReference>
<dbReference type="SUPFAM" id="SSF47113">
    <property type="entry name" value="Histone-fold"/>
    <property type="match status" value="1"/>
</dbReference>
<feature type="compositionally biased region" description="Low complexity" evidence="6">
    <location>
        <begin position="331"/>
        <end position="343"/>
    </location>
</feature>
<reference evidence="8" key="1">
    <citation type="submission" date="2021-01" db="EMBL/GenBank/DDBJ databases">
        <authorList>
            <person name="Corre E."/>
            <person name="Pelletier E."/>
            <person name="Niang G."/>
            <person name="Scheremetjew M."/>
            <person name="Finn R."/>
            <person name="Kale V."/>
            <person name="Holt S."/>
            <person name="Cochrane G."/>
            <person name="Meng A."/>
            <person name="Brown T."/>
            <person name="Cohen L."/>
        </authorList>
    </citation>
    <scope>NUCLEOTIDE SEQUENCE</scope>
    <source>
        <strain evidence="8">GSO104</strain>
    </source>
</reference>
<proteinExistence type="inferred from homology"/>
<keyword evidence="3" id="KW-0805">Transcription regulation</keyword>
<dbReference type="CDD" id="cd07979">
    <property type="entry name" value="HFD_TAF9"/>
    <property type="match status" value="1"/>
</dbReference>
<evidence type="ECO:0000256" key="7">
    <source>
        <dbReference type="SAM" id="Phobius"/>
    </source>
</evidence>
<dbReference type="GO" id="GO:0051123">
    <property type="term" value="P:RNA polymerase II preinitiation complex assembly"/>
    <property type="evidence" value="ECO:0007669"/>
    <property type="project" value="TreeGrafter"/>
</dbReference>
<dbReference type="InterPro" id="IPR009072">
    <property type="entry name" value="Histone-fold"/>
</dbReference>
<evidence type="ECO:0000256" key="2">
    <source>
        <dbReference type="ARBA" id="ARBA00007646"/>
    </source>
</evidence>
<keyword evidence="7" id="KW-1133">Transmembrane helix</keyword>
<sequence>MTTGLPTTSPAGVAGTPGSTIPPGSVTPPAAVAAAVAAGIPAAAAAAGVAATTTKKKAATKKKARRKKPSAKAKGGGGSGGGGGSSASSAAASAAAASAAAAAAAATAATMRDANRAKKDLADKQKEDLDKWNDHAWLSRDLIAHPGARRMTSSGTAGIGAAVIGVGESGDGEDNAGGCSFLNDEVQIIDDSLRLNGMTRADLTPQAFVCLLEQARRYALEIIADAQDYAYHSNRHDIQSSDLLLAVEMREDKSVATCLPPVNDLYGLAEEINRVPLPPIPTHCYNGVLLPPQEHQLTARTFDVVSSARVAQRMEKGGPLPTIASSVISTGGTSAGTSGAGTAPLHLTSEGGSGKRKRTASSYGANRGRQIAVNLKSMNTDTATSTLAVTNDGAATTIVAAGNAPSGVMPSSLITMATSGISTGLGGTSKRKADQI</sequence>
<protein>
    <recommendedName>
        <fullName evidence="10">Transcription initiation factor TFIID subunit 12 domain-containing protein</fullName>
    </recommendedName>
</protein>
<evidence type="ECO:0000256" key="1">
    <source>
        <dbReference type="ARBA" id="ARBA00004123"/>
    </source>
</evidence>
<name>A0A6V2A3U0_9STRA</name>
<dbReference type="InterPro" id="IPR003162">
    <property type="entry name" value="TFIID-31"/>
</dbReference>
<comment type="subcellular location">
    <subcellularLocation>
        <location evidence="1">Nucleus</location>
    </subcellularLocation>
</comment>
<evidence type="ECO:0000256" key="3">
    <source>
        <dbReference type="ARBA" id="ARBA00023015"/>
    </source>
</evidence>
<keyword evidence="7" id="KW-0812">Transmembrane</keyword>
<keyword evidence="7" id="KW-0472">Membrane</keyword>
<dbReference type="Gene3D" id="1.10.20.10">
    <property type="entry name" value="Histone, subunit A"/>
    <property type="match status" value="1"/>
</dbReference>
<dbReference type="GO" id="GO:0003713">
    <property type="term" value="F:transcription coactivator activity"/>
    <property type="evidence" value="ECO:0007669"/>
    <property type="project" value="TreeGrafter"/>
</dbReference>
<feature type="compositionally biased region" description="Basic residues" evidence="6">
    <location>
        <begin position="54"/>
        <end position="71"/>
    </location>
</feature>
<dbReference type="AlphaFoldDB" id="A0A6V2A3U0"/>
<dbReference type="Pfam" id="PF02291">
    <property type="entry name" value="TFIID-31kDa"/>
    <property type="match status" value="1"/>
</dbReference>
<dbReference type="GO" id="GO:0046982">
    <property type="term" value="F:protein heterodimerization activity"/>
    <property type="evidence" value="ECO:0007669"/>
    <property type="project" value="InterPro"/>
</dbReference>
<dbReference type="GO" id="GO:0005669">
    <property type="term" value="C:transcription factor TFIID complex"/>
    <property type="evidence" value="ECO:0007669"/>
    <property type="project" value="TreeGrafter"/>
</dbReference>
<dbReference type="PANTHER" id="PTHR48068:SF4">
    <property type="entry name" value="TATA-BOX BINDING PROTEIN ASSOCIATED FACTOR 9"/>
    <property type="match status" value="1"/>
</dbReference>
<evidence type="ECO:0000313" key="8">
    <source>
        <dbReference type="EMBL" id="CAE4578363.1"/>
    </source>
</evidence>
<keyword evidence="5" id="KW-0539">Nucleus</keyword>
<organism evidence="8">
    <name type="scientific">Ditylum brightwellii</name>
    <dbReference type="NCBI Taxonomy" id="49249"/>
    <lineage>
        <taxon>Eukaryota</taxon>
        <taxon>Sar</taxon>
        <taxon>Stramenopiles</taxon>
        <taxon>Ochrophyta</taxon>
        <taxon>Bacillariophyta</taxon>
        <taxon>Mediophyceae</taxon>
        <taxon>Lithodesmiophycidae</taxon>
        <taxon>Lithodesmiales</taxon>
        <taxon>Lithodesmiaceae</taxon>
        <taxon>Ditylum</taxon>
    </lineage>
</organism>
<evidence type="ECO:0000256" key="5">
    <source>
        <dbReference type="ARBA" id="ARBA00023242"/>
    </source>
</evidence>
<evidence type="ECO:0000256" key="6">
    <source>
        <dbReference type="SAM" id="MobiDB-lite"/>
    </source>
</evidence>
<dbReference type="GO" id="GO:0000124">
    <property type="term" value="C:SAGA complex"/>
    <property type="evidence" value="ECO:0007669"/>
    <property type="project" value="TreeGrafter"/>
</dbReference>
<dbReference type="InterPro" id="IPR051431">
    <property type="entry name" value="TFIID_subunit_9"/>
</dbReference>
<feature type="transmembrane region" description="Helical" evidence="7">
    <location>
        <begin position="30"/>
        <end position="53"/>
    </location>
</feature>
<keyword evidence="4" id="KW-0804">Transcription</keyword>